<protein>
    <submittedName>
        <fullName evidence="2">Uncharacterized protein</fullName>
    </submittedName>
</protein>
<dbReference type="AlphaFoldDB" id="A0AAW0GY68"/>
<keyword evidence="3" id="KW-1185">Reference proteome</keyword>
<feature type="region of interest" description="Disordered" evidence="1">
    <location>
        <begin position="54"/>
        <end position="77"/>
    </location>
</feature>
<organism evidence="2 3">
    <name type="scientific">Cerrena zonata</name>
    <dbReference type="NCBI Taxonomy" id="2478898"/>
    <lineage>
        <taxon>Eukaryota</taxon>
        <taxon>Fungi</taxon>
        <taxon>Dikarya</taxon>
        <taxon>Basidiomycota</taxon>
        <taxon>Agaricomycotina</taxon>
        <taxon>Agaricomycetes</taxon>
        <taxon>Polyporales</taxon>
        <taxon>Cerrenaceae</taxon>
        <taxon>Cerrena</taxon>
    </lineage>
</organism>
<evidence type="ECO:0000313" key="2">
    <source>
        <dbReference type="EMBL" id="KAK7695943.1"/>
    </source>
</evidence>
<accession>A0AAW0GY68</accession>
<gene>
    <name evidence="2" type="ORF">QCA50_000582</name>
</gene>
<dbReference type="Proteomes" id="UP001385951">
    <property type="component" value="Unassembled WGS sequence"/>
</dbReference>
<dbReference type="EMBL" id="JASBNA010000001">
    <property type="protein sequence ID" value="KAK7695943.1"/>
    <property type="molecule type" value="Genomic_DNA"/>
</dbReference>
<feature type="region of interest" description="Disordered" evidence="1">
    <location>
        <begin position="248"/>
        <end position="272"/>
    </location>
</feature>
<name>A0AAW0GY68_9APHY</name>
<reference evidence="2 3" key="1">
    <citation type="submission" date="2022-09" db="EMBL/GenBank/DDBJ databases">
        <authorList>
            <person name="Palmer J.M."/>
        </authorList>
    </citation>
    <scope>NUCLEOTIDE SEQUENCE [LARGE SCALE GENOMIC DNA]</scope>
    <source>
        <strain evidence="2 3">DSM 7382</strain>
    </source>
</reference>
<proteinExistence type="predicted"/>
<sequence>MVHLIFYIHEWQARGEQRSHALLYINPSVCFIHAQLAFALARHRPRLAMEGVPQMQNDAYPPTPQEPPRQRRPQQRLPPAARKILTDFCENVTPQPSMVQRLELVKAIHEIPGCDWYTKDSISRFFYNHHKTLNKVKNEPLVNVQQTLFPSFRLQDFHALEGLIQEDPNPTQEMMIVWAGSLSINPGELGRWVIWYKDRTNRKINTISQPATAPLPSQTSLERPFLEAGPSSISSRVLPPIITSALPLGRSTSHLPTPQSTVSPEPPPRPMPAVVRQIPDSIRRARALADVLKDTPATDASSERVPRTVEEFNTMFAPHESRMQTFMKRVSQGEFEQIGLKSSYAKKIP</sequence>
<comment type="caution">
    <text evidence="2">The sequence shown here is derived from an EMBL/GenBank/DDBJ whole genome shotgun (WGS) entry which is preliminary data.</text>
</comment>
<evidence type="ECO:0000313" key="3">
    <source>
        <dbReference type="Proteomes" id="UP001385951"/>
    </source>
</evidence>
<evidence type="ECO:0000256" key="1">
    <source>
        <dbReference type="SAM" id="MobiDB-lite"/>
    </source>
</evidence>